<feature type="transmembrane region" description="Helical" evidence="5">
    <location>
        <begin position="82"/>
        <end position="107"/>
    </location>
</feature>
<dbReference type="RefSeq" id="XP_008288747.1">
    <property type="nucleotide sequence ID" value="XM_008290525.1"/>
</dbReference>
<feature type="transmembrane region" description="Helical" evidence="5">
    <location>
        <begin position="12"/>
        <end position="37"/>
    </location>
</feature>
<gene>
    <name evidence="8" type="primary">LOC103363676</name>
</gene>
<evidence type="ECO:0000256" key="1">
    <source>
        <dbReference type="ARBA" id="ARBA00004141"/>
    </source>
</evidence>
<dbReference type="GeneTree" id="ENSGT00940000167105"/>
<protein>
    <submittedName>
        <fullName evidence="6">Putative tetraspanin-19</fullName>
    </submittedName>
    <submittedName>
        <fullName evidence="8">Tetraspanin-19 isoform X1</fullName>
    </submittedName>
</protein>
<dbReference type="Pfam" id="PF00335">
    <property type="entry name" value="Tetraspanin"/>
    <property type="match status" value="1"/>
</dbReference>
<reference evidence="8" key="2">
    <citation type="submission" date="2025-04" db="UniProtKB">
        <authorList>
            <consortium name="RefSeq"/>
        </authorList>
    </citation>
    <scope>IDENTIFICATION</scope>
</reference>
<dbReference type="PRINTS" id="PR00259">
    <property type="entry name" value="TMFOUR"/>
</dbReference>
<feature type="transmembrane region" description="Helical" evidence="5">
    <location>
        <begin position="53"/>
        <end position="75"/>
    </location>
</feature>
<dbReference type="Gene3D" id="1.10.1450.10">
    <property type="entry name" value="Tetraspanin"/>
    <property type="match status" value="1"/>
</dbReference>
<feature type="transmembrane region" description="Helical" evidence="5">
    <location>
        <begin position="224"/>
        <end position="249"/>
    </location>
</feature>
<evidence type="ECO:0000256" key="3">
    <source>
        <dbReference type="ARBA" id="ARBA00022989"/>
    </source>
</evidence>
<proteinExistence type="predicted"/>
<reference evidence="6" key="1">
    <citation type="submission" date="2023-09" db="UniProtKB">
        <authorList>
            <consortium name="Ensembl"/>
        </authorList>
    </citation>
    <scope>IDENTIFICATION</scope>
</reference>
<evidence type="ECO:0000256" key="4">
    <source>
        <dbReference type="ARBA" id="ARBA00023136"/>
    </source>
</evidence>
<dbReference type="PANTHER" id="PTHR19282:SF159">
    <property type="entry name" value="TETRASPANIN-15"/>
    <property type="match status" value="1"/>
</dbReference>
<dbReference type="OrthoDB" id="6361633at2759"/>
<organism evidence="6">
    <name type="scientific">Stegastes partitus</name>
    <name type="common">bicolor damselfish</name>
    <dbReference type="NCBI Taxonomy" id="144197"/>
    <lineage>
        <taxon>Eukaryota</taxon>
        <taxon>Metazoa</taxon>
        <taxon>Chordata</taxon>
        <taxon>Craniata</taxon>
        <taxon>Vertebrata</taxon>
        <taxon>Euteleostomi</taxon>
        <taxon>Actinopterygii</taxon>
        <taxon>Neopterygii</taxon>
        <taxon>Teleostei</taxon>
        <taxon>Neoteleostei</taxon>
        <taxon>Acanthomorphata</taxon>
        <taxon>Ovalentaria</taxon>
        <taxon>Pomacentridae</taxon>
        <taxon>Stegastes</taxon>
    </lineage>
</organism>
<dbReference type="GeneID" id="103363676"/>
<keyword evidence="3 5" id="KW-1133">Transmembrane helix</keyword>
<dbReference type="Ensembl" id="ENSSPAT00000023677.1">
    <property type="protein sequence ID" value="ENSSPAP00000023299.1"/>
    <property type="gene ID" value="ENSSPAG00000017574.1"/>
</dbReference>
<keyword evidence="4 5" id="KW-0472">Membrane</keyword>
<dbReference type="InterPro" id="IPR008952">
    <property type="entry name" value="Tetraspanin_EC2_sf"/>
</dbReference>
<name>A0A3B5AZR8_9TELE</name>
<evidence type="ECO:0000313" key="6">
    <source>
        <dbReference type="Ensembl" id="ENSSPAP00000023299.1"/>
    </source>
</evidence>
<dbReference type="SUPFAM" id="SSF48652">
    <property type="entry name" value="Tetraspanin"/>
    <property type="match status" value="1"/>
</dbReference>
<dbReference type="STRING" id="144197.ENSSPAP00000023299"/>
<keyword evidence="7" id="KW-1185">Reference proteome</keyword>
<keyword evidence="2 5" id="KW-0812">Transmembrane</keyword>
<sequence length="314" mass="34718">MKLEVQIELLKFCSAVFNILFLVLGLSVAGCGVWILFDSGSFLNILPSNELRVVAMGLLLIGGVVVLVSVIGCAGANSQNRLLLLVYIGCLIVLVLGQLYVTLLLLLNRDKIDNMLNEVVDQVIVQYGNSSNRADTLMDNVQHSGKCCGETGPSDWLKNSYIQSLNLSSPDVLPCSCFTVYHGSFNSSWCSELLNYTEPLFGRGNNTFSQGCSEKLSDWLQENALTIVGMALSLILIQVLQFVITVYLYRAFGKKSALKRRNLLVEHTPNDDLDDGEENYAYMEPDGDYVDINNANLVGPNHSAYHPDDQNLRY</sequence>
<dbReference type="AlphaFoldDB" id="A0A3B5AZR8"/>
<dbReference type="InterPro" id="IPR018499">
    <property type="entry name" value="Tetraspanin/Peripherin"/>
</dbReference>
<comment type="subcellular location">
    <subcellularLocation>
        <location evidence="1">Membrane</location>
        <topology evidence="1">Multi-pass membrane protein</topology>
    </subcellularLocation>
</comment>
<dbReference type="GO" id="GO:0005886">
    <property type="term" value="C:plasma membrane"/>
    <property type="evidence" value="ECO:0007669"/>
    <property type="project" value="TreeGrafter"/>
</dbReference>
<dbReference type="PANTHER" id="PTHR19282">
    <property type="entry name" value="TETRASPANIN"/>
    <property type="match status" value="1"/>
</dbReference>
<evidence type="ECO:0000256" key="5">
    <source>
        <dbReference type="SAM" id="Phobius"/>
    </source>
</evidence>
<evidence type="ECO:0000256" key="2">
    <source>
        <dbReference type="ARBA" id="ARBA00022692"/>
    </source>
</evidence>
<accession>A0A3B5AZR8</accession>
<dbReference type="PROSITE" id="PS51257">
    <property type="entry name" value="PROKAR_LIPOPROTEIN"/>
    <property type="match status" value="1"/>
</dbReference>
<evidence type="ECO:0000313" key="7">
    <source>
        <dbReference type="Proteomes" id="UP000694891"/>
    </source>
</evidence>
<dbReference type="Proteomes" id="UP000694891">
    <property type="component" value="Unplaced"/>
</dbReference>
<evidence type="ECO:0000313" key="8">
    <source>
        <dbReference type="RefSeq" id="XP_008288747.1"/>
    </source>
</evidence>